<evidence type="ECO:0000256" key="3">
    <source>
        <dbReference type="ARBA" id="ARBA00006929"/>
    </source>
</evidence>
<protein>
    <recommendedName>
        <fullName evidence="9">Flagellar L-ring protein</fullName>
    </recommendedName>
    <alternativeName>
        <fullName evidence="9">Basal body L-ring protein</fullName>
    </alternativeName>
</protein>
<feature type="compositionally biased region" description="Low complexity" evidence="10">
    <location>
        <begin position="76"/>
        <end position="94"/>
    </location>
</feature>
<keyword evidence="11" id="KW-0282">Flagellum</keyword>
<keyword evidence="8 9" id="KW-0998">Cell outer membrane</keyword>
<gene>
    <name evidence="9" type="primary">flgH</name>
    <name evidence="11" type="ORF">EBB06_06775</name>
</gene>
<evidence type="ECO:0000313" key="11">
    <source>
        <dbReference type="EMBL" id="RXZ44235.1"/>
    </source>
</evidence>
<dbReference type="HAMAP" id="MF_00415">
    <property type="entry name" value="FlgH"/>
    <property type="match status" value="1"/>
</dbReference>
<feature type="region of interest" description="Disordered" evidence="10">
    <location>
        <begin position="72"/>
        <end position="94"/>
    </location>
</feature>
<evidence type="ECO:0000256" key="4">
    <source>
        <dbReference type="ARBA" id="ARBA00011439"/>
    </source>
</evidence>
<keyword evidence="11" id="KW-0966">Cell projection</keyword>
<evidence type="ECO:0000313" key="12">
    <source>
        <dbReference type="Proteomes" id="UP000290682"/>
    </source>
</evidence>
<dbReference type="InterPro" id="IPR000527">
    <property type="entry name" value="Flag_Lring"/>
</dbReference>
<reference evidence="11 12" key="1">
    <citation type="submission" date="2018-10" db="EMBL/GenBank/DDBJ databases">
        <title>Draft genome of Fastidiocella sp. strain 375T, a bacterium isolated from a karstic cave dripping water.</title>
        <authorList>
            <person name="Coelho C."/>
            <person name="Verissimo A."/>
            <person name="Tiago I."/>
        </authorList>
    </citation>
    <scope>NUCLEOTIDE SEQUENCE [LARGE SCALE GENOMIC DNA]</scope>
    <source>
        <strain evidence="11 12">CAVE-375</strain>
    </source>
</reference>
<evidence type="ECO:0000256" key="6">
    <source>
        <dbReference type="ARBA" id="ARBA00023136"/>
    </source>
</evidence>
<evidence type="ECO:0000256" key="1">
    <source>
        <dbReference type="ARBA" id="ARBA00002591"/>
    </source>
</evidence>
<dbReference type="Proteomes" id="UP000290682">
    <property type="component" value="Unassembled WGS sequence"/>
</dbReference>
<keyword evidence="9" id="KW-0449">Lipoprotein</keyword>
<dbReference type="RefSeq" id="WP_129212455.1">
    <property type="nucleotide sequence ID" value="NZ_REGR01000004.1"/>
</dbReference>
<evidence type="ECO:0000256" key="8">
    <source>
        <dbReference type="ARBA" id="ARBA00023237"/>
    </source>
</evidence>
<proteinExistence type="inferred from homology"/>
<accession>A0ABY0FDH2</accession>
<dbReference type="PRINTS" id="PR01008">
    <property type="entry name" value="FLGLRINGFLGH"/>
</dbReference>
<comment type="function">
    <text evidence="1 9">Assembles around the rod to form the L-ring and probably protects the motor/basal body from shearing forces during rotation.</text>
</comment>
<comment type="caution">
    <text evidence="11">The sequence shown here is derived from an EMBL/GenBank/DDBJ whole genome shotgun (WGS) entry which is preliminary data.</text>
</comment>
<keyword evidence="7 9" id="KW-0975">Bacterial flagellum</keyword>
<dbReference type="EMBL" id="REGR01000004">
    <property type="protein sequence ID" value="RXZ44235.1"/>
    <property type="molecule type" value="Genomic_DNA"/>
</dbReference>
<dbReference type="Pfam" id="PF02107">
    <property type="entry name" value="FlgH"/>
    <property type="match status" value="1"/>
</dbReference>
<feature type="region of interest" description="Disordered" evidence="10">
    <location>
        <begin position="19"/>
        <end position="43"/>
    </location>
</feature>
<evidence type="ECO:0000256" key="10">
    <source>
        <dbReference type="SAM" id="MobiDB-lite"/>
    </source>
</evidence>
<evidence type="ECO:0000256" key="9">
    <source>
        <dbReference type="HAMAP-Rule" id="MF_00415"/>
    </source>
</evidence>
<name>A0ABY0FDH2_9NEIS</name>
<keyword evidence="11" id="KW-0969">Cilium</keyword>
<keyword evidence="12" id="KW-1185">Reference proteome</keyword>
<evidence type="ECO:0000256" key="5">
    <source>
        <dbReference type="ARBA" id="ARBA00022729"/>
    </source>
</evidence>
<sequence>MKRFVPLFAAAALAACTSPQPPLVQQPMTARPQPKPVAATPNGSIFQGANYRPLFEDKKPAQVGDTLTVAIEERTSTSSSSESKGNRSASTSSSIDASLNLPFFSNFIEDKIAGASFGANGSASNNGKGSVTGSSAFTSSITVTVIDVLANGNLAVSGEKQMRLNSDTEFIRLSGVVNPLDIKPGNIVSSTKLADARIEQQTEGNQRRYIEPGWLSRFFLSVLPF</sequence>
<evidence type="ECO:0000256" key="7">
    <source>
        <dbReference type="ARBA" id="ARBA00023143"/>
    </source>
</evidence>
<comment type="subcellular location">
    <subcellularLocation>
        <location evidence="9">Cell outer membrane</location>
        <topology evidence="9">Lipid-anchor</topology>
    </subcellularLocation>
    <subcellularLocation>
        <location evidence="9">Bacterial flagellum basal body</location>
    </subcellularLocation>
    <subcellularLocation>
        <location evidence="2">Membrane</location>
    </subcellularLocation>
</comment>
<comment type="similarity">
    <text evidence="3 9">Belongs to the FlgH family.</text>
</comment>
<dbReference type="PANTHER" id="PTHR34933">
    <property type="entry name" value="FLAGELLAR L-RING PROTEIN"/>
    <property type="match status" value="1"/>
</dbReference>
<keyword evidence="6 9" id="KW-0472">Membrane</keyword>
<keyword evidence="5 9" id="KW-0732">Signal</keyword>
<organism evidence="11 12">
    <name type="scientific">Crenobacter cavernae</name>
    <dbReference type="NCBI Taxonomy" id="2290923"/>
    <lineage>
        <taxon>Bacteria</taxon>
        <taxon>Pseudomonadati</taxon>
        <taxon>Pseudomonadota</taxon>
        <taxon>Betaproteobacteria</taxon>
        <taxon>Neisseriales</taxon>
        <taxon>Neisseriaceae</taxon>
        <taxon>Crenobacter</taxon>
    </lineage>
</organism>
<dbReference type="PANTHER" id="PTHR34933:SF3">
    <property type="entry name" value="FLAGELLAR L-RING PROTEIN"/>
    <property type="match status" value="1"/>
</dbReference>
<evidence type="ECO:0000256" key="2">
    <source>
        <dbReference type="ARBA" id="ARBA00004370"/>
    </source>
</evidence>
<dbReference type="PROSITE" id="PS51257">
    <property type="entry name" value="PROKAR_LIPOPROTEIN"/>
    <property type="match status" value="1"/>
</dbReference>
<comment type="subunit">
    <text evidence="4 9">The basal body constitutes a major portion of the flagellar organelle and consists of four rings (L,P,S, and M) mounted on a central rod.</text>
</comment>